<feature type="region of interest" description="Disordered" evidence="4">
    <location>
        <begin position="2233"/>
        <end position="2259"/>
    </location>
</feature>
<feature type="compositionally biased region" description="Polar residues" evidence="4">
    <location>
        <begin position="2198"/>
        <end position="2214"/>
    </location>
</feature>
<dbReference type="GO" id="GO:0016887">
    <property type="term" value="F:ATP hydrolysis activity"/>
    <property type="evidence" value="ECO:0007669"/>
    <property type="project" value="InterPro"/>
</dbReference>
<feature type="compositionally biased region" description="Low complexity" evidence="4">
    <location>
        <begin position="1008"/>
        <end position="1025"/>
    </location>
</feature>
<dbReference type="Proteomes" id="UP000261620">
    <property type="component" value="Unplaced"/>
</dbReference>
<feature type="compositionally biased region" description="Low complexity" evidence="4">
    <location>
        <begin position="415"/>
        <end position="427"/>
    </location>
</feature>
<evidence type="ECO:0000313" key="7">
    <source>
        <dbReference type="Ensembl" id="ENSMMOP00000013039.1"/>
    </source>
</evidence>
<feature type="compositionally biased region" description="Low complexity" evidence="4">
    <location>
        <begin position="1153"/>
        <end position="1168"/>
    </location>
</feature>
<dbReference type="SMART" id="SM00033">
    <property type="entry name" value="CH"/>
    <property type="match status" value="1"/>
</dbReference>
<feature type="compositionally biased region" description="Polar residues" evidence="4">
    <location>
        <begin position="1062"/>
        <end position="1071"/>
    </location>
</feature>
<dbReference type="SMART" id="SM00382">
    <property type="entry name" value="AAA"/>
    <property type="match status" value="1"/>
</dbReference>
<feature type="domain" description="Calponin-homology (CH)" evidence="6">
    <location>
        <begin position="76"/>
        <end position="187"/>
    </location>
</feature>
<feature type="compositionally biased region" description="Polar residues" evidence="4">
    <location>
        <begin position="216"/>
        <end position="225"/>
    </location>
</feature>
<dbReference type="Gene3D" id="1.10.418.10">
    <property type="entry name" value="Calponin-like domain"/>
    <property type="match status" value="1"/>
</dbReference>
<dbReference type="Pfam" id="PF00004">
    <property type="entry name" value="AAA"/>
    <property type="match status" value="1"/>
</dbReference>
<keyword evidence="5" id="KW-0812">Transmembrane</keyword>
<organism evidence="7 8">
    <name type="scientific">Mola mola</name>
    <name type="common">Ocean sunfish</name>
    <name type="synonym">Tetraodon mola</name>
    <dbReference type="NCBI Taxonomy" id="94237"/>
    <lineage>
        <taxon>Eukaryota</taxon>
        <taxon>Metazoa</taxon>
        <taxon>Chordata</taxon>
        <taxon>Craniata</taxon>
        <taxon>Vertebrata</taxon>
        <taxon>Euteleostomi</taxon>
        <taxon>Actinopterygii</taxon>
        <taxon>Neopterygii</taxon>
        <taxon>Teleostei</taxon>
        <taxon>Neoteleostei</taxon>
        <taxon>Acanthomorphata</taxon>
        <taxon>Eupercaria</taxon>
        <taxon>Tetraodontiformes</taxon>
        <taxon>Molidae</taxon>
        <taxon>Mola</taxon>
    </lineage>
</organism>
<dbReference type="InterPro" id="IPR003959">
    <property type="entry name" value="ATPase_AAA_core"/>
</dbReference>
<evidence type="ECO:0000259" key="6">
    <source>
        <dbReference type="PROSITE" id="PS50021"/>
    </source>
</evidence>
<feature type="transmembrane region" description="Helical" evidence="5">
    <location>
        <begin position="110"/>
        <end position="133"/>
    </location>
</feature>
<feature type="compositionally biased region" description="Low complexity" evidence="4">
    <location>
        <begin position="534"/>
        <end position="549"/>
    </location>
</feature>
<feature type="compositionally biased region" description="Polar residues" evidence="4">
    <location>
        <begin position="332"/>
        <end position="342"/>
    </location>
</feature>
<dbReference type="InterPro" id="IPR003593">
    <property type="entry name" value="AAA+_ATPase"/>
</dbReference>
<evidence type="ECO:0000313" key="8">
    <source>
        <dbReference type="Proteomes" id="UP000261620"/>
    </source>
</evidence>
<evidence type="ECO:0000256" key="4">
    <source>
        <dbReference type="SAM" id="MobiDB-lite"/>
    </source>
</evidence>
<feature type="compositionally biased region" description="Basic and acidic residues" evidence="4">
    <location>
        <begin position="1351"/>
        <end position="1361"/>
    </location>
</feature>
<dbReference type="GO" id="GO:0022008">
    <property type="term" value="P:neurogenesis"/>
    <property type="evidence" value="ECO:0007669"/>
    <property type="project" value="InterPro"/>
</dbReference>
<dbReference type="SUPFAM" id="SSF52540">
    <property type="entry name" value="P-loop containing nucleoside triphosphate hydrolases"/>
    <property type="match status" value="2"/>
</dbReference>
<feature type="compositionally biased region" description="Gly residues" evidence="4">
    <location>
        <begin position="1233"/>
        <end position="1242"/>
    </location>
</feature>
<feature type="region of interest" description="Disordered" evidence="4">
    <location>
        <begin position="405"/>
        <end position="549"/>
    </location>
</feature>
<feature type="region of interest" description="Disordered" evidence="4">
    <location>
        <begin position="840"/>
        <end position="1243"/>
    </location>
</feature>
<keyword evidence="5" id="KW-0472">Membrane</keyword>
<sequence length="2259" mass="240689">MPVVGVASKLRQPSAMGTKPVHTALPIPSAVRAATSQGYMTRQQELRPGEGAPGLSCQLSIKSEFQERRPEGKSRDSAFGIYTDWANHYLAKSGCPRLIKDLSQDVTDGVLLAQIIQIIGSIVTFIAVSVFVFDCRLSFHQIENVDACLSFLDARGVNVQGLSAEEIRNGNLKSILGLFFILSRYKQQQQQQQQYYQSLVELSQQTSSTTPSASSLKAQEMQSSLAARYASPPGHSGIGSSQKKNTRLPGPSRVPAAGSGASRSPGSSNLNRRSQSFNSIDKSKPLQYASGNDRAPGGMNGSGIGGTVTTSLSGQQLASAIPSPTAGKSWRSKSMNLKHSATSSMLASPTLLQHGSDGSKVGLASGVTQRSMLEKFRLINPRSASRASPSVAEMALQEEDDLSEYGEDGLMPMGSASSSSSPSSSFSKAFINGSKSVSKEREEKSKPGKSSKDSTPPKEERESFADPTKKTSKIGSLIPKGGKPSSAKKDGGSSVSSGIPKPGLKAPSSTTSKFQSQSQGQSQATLNSSDNKKTSMTSSTSTSALSGSSGMLGGGVGGAGGGAALGGNGIVQLPQQQQHNHPNTATVAPFMYRTFSENDCTMVAPADPCLSPTKGELVYSKTAKQCLEEISGEDPETRRMRTVKNIADLRQNLEETMSSLRGTQISHSTLETTFDTNVTTEVNGRSLPALTTRSSPMAWRLGQPQTPRLQAGDAPSMPSSYAAPRASTTSAGTTSGRYSGHSDPSRFVYSTLLRQAAAAGAKGADLQTETEVLVMYFRKLLLLIMQPLYMESSNSKTAMDLTNLFFLLLHLSHSWDDSSSVSSGLSDTLDNISTDDLNTPTYSAGSSSQKNKGTQQEVSSSWAGAEDLKKVEEDTSMDPSGSSSRWKPSSSSSSSQAQGQYEEAGQKAALAQMSQTGSWRRGMTAQVGITPPRSKATSAALKTPGKTDDAKVSEKGKAPSKSSAGIQRSPSDAGKSSGDEGKKPPSGIARPPTAGSFGYKKIPGPTGALITSSGATLTSGSATLGKAPKSSAALGKGTGISGARKTSLDGSQPQDDGILLSCSGSKVTLQYRSLPRPAKSSSGVAAGRSGHRSSSSSIDANVSVKSAGGAATQAGAKRRDGKMGSDRSSPVTINQTDKEKVVVSDQEATAGLSTSPKSSPTSSSASQSGLRQPGSKYPDIASPTFRRLFGTKASSKASSPGTPDSGKCPSILGSPHGTLARQASLDSPSSGTGSLGSAGGLSGCSSPLYGKTPDLCTDSLASSPASGLSLPSNARPWPACSSSAGSKDTLSCQSMTSLHTSSESIDLPVSHYGPKVTRTGSVKSTLSEGMPLDRNTLPKKGLRHPPSSRQTSHEEGKEWLRSHSTGGLQDTGNQSPLSPPGASCTTIGKYHYSNLLSPTNISQYNLPPGSSSMSRSNSIPAQDSFDLYGEGHPLGGSANSLEERPRAISRSGSFRDSTDEVHGSSLSLVSSTSSLYSAVSSSPQIRKLRRELDASQEKVATLTSQLAANAHLVAAFEKSLSNMTCRLQSLTMTAEQKESELAELRETIEMLKAQNTDAQTAIQVALNGPDHLHKDLRIRRQHSSESMSSINSTASHSSMGSLGKDADDKKKKKKSWVSALRSSFKQAFSKKKTKSQSAHDEMEEMTDSLPSSPKLQHDNRQGSIATLHSSPSNSELCECTEAEAEIVLQLKNELREKELKLTDIRLEALSSAHHLDQIREAMNRMQNEIETLKAENDRLKSSGNATPTATPVKSARPPSETSSTSSSSSRQSLGLSLNNLNMTDTIMSGQFTVSSGVCTKVISSATQSQEYLIGSIGVSGKTKWDVLDGVIRRLFKEYVFRVDPLTSLGLSSESIVCYRMGEVVRSHASEVPELLPCGYLVGDNNVIKVNLKGLKERSIDSLVFDTLIPKPIVQRYLNLLMEHRRIILSGPSGTGKSFLAAKLAEYIISQMGQEVTEHNVASFNVDQNSSKDLRQYLSNLAEQCNSEETDAELPTVVILDNLHHIGSLSDIFNGFLNCKYHKCPYVIGTMNQGVSTSPNLELHHNFRWVLCTNHTEPVKGFLGRFLRRKLIETEIDKNTRSNDLIKIIDWMPKTWQHLNNFLEAHSSSDVTIGPRLFLSCPMDVQGSRVWFTDLWNYSLVPYLLEAVREGLQLYGKRAAWEDPSKWVNDTYPWNAASLQQDGQSLLQLRPEDVGYDGYSSSKEGASSKQVSQSDTEGDPLMNMLLRLQEAANYSSMQSCDSDSTSHHDEQLDSSLESAL</sequence>
<dbReference type="Pfam" id="PF23092">
    <property type="entry name" value="Ubiquitin_6"/>
    <property type="match status" value="1"/>
</dbReference>
<keyword evidence="2 3" id="KW-0175">Coiled coil</keyword>
<evidence type="ECO:0000256" key="2">
    <source>
        <dbReference type="ARBA" id="ARBA00023054"/>
    </source>
</evidence>
<feature type="compositionally biased region" description="Polar residues" evidence="4">
    <location>
        <begin position="269"/>
        <end position="280"/>
    </location>
</feature>
<feature type="compositionally biased region" description="Low complexity" evidence="4">
    <location>
        <begin position="880"/>
        <end position="895"/>
    </location>
</feature>
<dbReference type="Ensembl" id="ENSMMOT00000013251.1">
    <property type="protein sequence ID" value="ENSMMOP00000013039.1"/>
    <property type="gene ID" value="ENSMMOG00000010011.1"/>
</dbReference>
<feature type="region of interest" description="Disordered" evidence="4">
    <location>
        <begin position="1303"/>
        <end position="1382"/>
    </location>
</feature>
<evidence type="ECO:0000256" key="1">
    <source>
        <dbReference type="ARBA" id="ARBA00006255"/>
    </source>
</evidence>
<dbReference type="FunFam" id="3.40.50.300:FF:000316">
    <property type="entry name" value="Putative neuron navigator 3"/>
    <property type="match status" value="1"/>
</dbReference>
<dbReference type="InterPro" id="IPR057126">
    <property type="entry name" value="NAV1-like_ubiquitin-like"/>
</dbReference>
<feature type="region of interest" description="Disordered" evidence="4">
    <location>
        <begin position="1735"/>
        <end position="1773"/>
    </location>
</feature>
<feature type="compositionally biased region" description="Polar residues" evidence="4">
    <location>
        <begin position="1126"/>
        <end position="1135"/>
    </location>
</feature>
<feature type="compositionally biased region" description="Low complexity" evidence="4">
    <location>
        <begin position="1080"/>
        <end position="1097"/>
    </location>
</feature>
<dbReference type="InterPro" id="IPR001715">
    <property type="entry name" value="CH_dom"/>
</dbReference>
<accession>A0A3Q3WUR6</accession>
<feature type="region of interest" description="Disordered" evidence="4">
    <location>
        <begin position="2197"/>
        <end position="2221"/>
    </location>
</feature>
<keyword evidence="8" id="KW-1185">Reference proteome</keyword>
<feature type="compositionally biased region" description="Low complexity" evidence="4">
    <location>
        <begin position="722"/>
        <end position="739"/>
    </location>
</feature>
<feature type="compositionally biased region" description="Polar residues" evidence="4">
    <location>
        <begin position="1661"/>
        <end position="1672"/>
    </location>
</feature>
<feature type="region of interest" description="Disordered" evidence="4">
    <location>
        <begin position="1"/>
        <end position="22"/>
    </location>
</feature>
<dbReference type="InterPro" id="IPR057568">
    <property type="entry name" value="CortBP2_NAV1-like_AAA_lid"/>
</dbReference>
<dbReference type="PANTHER" id="PTHR12784">
    <property type="entry name" value="STEERIN"/>
    <property type="match status" value="1"/>
</dbReference>
<reference evidence="7" key="1">
    <citation type="submission" date="2025-08" db="UniProtKB">
        <authorList>
            <consortium name="Ensembl"/>
        </authorList>
    </citation>
    <scope>IDENTIFICATION</scope>
</reference>
<name>A0A3Q3WUR6_MOLML</name>
<feature type="compositionally biased region" description="Polar residues" evidence="4">
    <location>
        <begin position="1192"/>
        <end position="1202"/>
    </location>
</feature>
<feature type="region of interest" description="Disordered" evidence="4">
    <location>
        <begin position="1255"/>
        <end position="1285"/>
    </location>
</feature>
<dbReference type="InterPro" id="IPR027417">
    <property type="entry name" value="P-loop_NTPase"/>
</dbReference>
<keyword evidence="5" id="KW-1133">Transmembrane helix</keyword>
<dbReference type="PANTHER" id="PTHR12784:SF18">
    <property type="entry name" value="NEURON NAVIGATOR 3"/>
    <property type="match status" value="1"/>
</dbReference>
<feature type="region of interest" description="Disordered" evidence="4">
    <location>
        <begin position="688"/>
        <end position="742"/>
    </location>
</feature>
<feature type="compositionally biased region" description="Polar residues" evidence="4">
    <location>
        <begin position="1318"/>
        <end position="1327"/>
    </location>
</feature>
<evidence type="ECO:0000256" key="5">
    <source>
        <dbReference type="SAM" id="Phobius"/>
    </source>
</evidence>
<reference evidence="7" key="2">
    <citation type="submission" date="2025-09" db="UniProtKB">
        <authorList>
            <consortium name="Ensembl"/>
        </authorList>
    </citation>
    <scope>IDENTIFICATION</scope>
</reference>
<dbReference type="Pfam" id="PF00307">
    <property type="entry name" value="CH"/>
    <property type="match status" value="1"/>
</dbReference>
<feature type="compositionally biased region" description="Polar residues" evidence="4">
    <location>
        <begin position="840"/>
        <end position="862"/>
    </location>
</feature>
<dbReference type="InterPro" id="IPR036872">
    <property type="entry name" value="CH_dom_sf"/>
</dbReference>
<feature type="compositionally biased region" description="Polar residues" evidence="4">
    <location>
        <begin position="960"/>
        <end position="970"/>
    </location>
</feature>
<feature type="compositionally biased region" description="Polar residues" evidence="4">
    <location>
        <begin position="1362"/>
        <end position="1376"/>
    </location>
</feature>
<feature type="region of interest" description="Disordered" evidence="4">
    <location>
        <begin position="1627"/>
        <end position="1672"/>
    </location>
</feature>
<feature type="compositionally biased region" description="Low complexity" evidence="4">
    <location>
        <begin position="508"/>
        <end position="525"/>
    </location>
</feature>
<feature type="compositionally biased region" description="Basic and acidic residues" evidence="4">
    <location>
        <begin position="437"/>
        <end position="469"/>
    </location>
</feature>
<dbReference type="GO" id="GO:0005524">
    <property type="term" value="F:ATP binding"/>
    <property type="evidence" value="ECO:0007669"/>
    <property type="project" value="InterPro"/>
</dbReference>
<evidence type="ECO:0000256" key="3">
    <source>
        <dbReference type="SAM" id="Coils"/>
    </source>
</evidence>
<comment type="similarity">
    <text evidence="1">Belongs to the Nav/unc-53 family.</text>
</comment>
<feature type="region of interest" description="Disordered" evidence="4">
    <location>
        <begin position="1581"/>
        <end position="1612"/>
    </location>
</feature>
<feature type="compositionally biased region" description="Polar residues" evidence="4">
    <location>
        <begin position="1584"/>
        <end position="1600"/>
    </location>
</feature>
<dbReference type="InterPro" id="IPR039041">
    <property type="entry name" value="Nav/unc-53"/>
</dbReference>
<feature type="compositionally biased region" description="Low complexity" evidence="4">
    <location>
        <begin position="1259"/>
        <end position="1272"/>
    </location>
</feature>
<feature type="coiled-coil region" evidence="3">
    <location>
        <begin position="1485"/>
        <end position="1561"/>
    </location>
</feature>
<dbReference type="PROSITE" id="PS50021">
    <property type="entry name" value="CH"/>
    <property type="match status" value="1"/>
</dbReference>
<feature type="compositionally biased region" description="Polar residues" evidence="4">
    <location>
        <begin position="1741"/>
        <end position="1751"/>
    </location>
</feature>
<dbReference type="Gene3D" id="3.40.50.300">
    <property type="entry name" value="P-loop containing nucleotide triphosphate hydrolases"/>
    <property type="match status" value="1"/>
</dbReference>
<dbReference type="SUPFAM" id="SSF47576">
    <property type="entry name" value="Calponin-homology domain, CH-domain"/>
    <property type="match status" value="1"/>
</dbReference>
<dbReference type="OMA" id="TKYPEDP"/>
<feature type="compositionally biased region" description="Low complexity" evidence="4">
    <location>
        <begin position="1759"/>
        <end position="1773"/>
    </location>
</feature>
<dbReference type="STRING" id="94237.ENSMMOP00000013039"/>
<feature type="region of interest" description="Disordered" evidence="4">
    <location>
        <begin position="209"/>
        <end position="342"/>
    </location>
</feature>
<dbReference type="Pfam" id="PF25408">
    <property type="entry name" value="AAA_lid_NAV1"/>
    <property type="match status" value="1"/>
</dbReference>
<feature type="compositionally biased region" description="Low complexity" evidence="4">
    <location>
        <begin position="249"/>
        <end position="268"/>
    </location>
</feature>
<feature type="compositionally biased region" description="Polar residues" evidence="4">
    <location>
        <begin position="307"/>
        <end position="318"/>
    </location>
</feature>
<protein>
    <recommendedName>
        <fullName evidence="6">Calponin-homology (CH) domain-containing protein</fullName>
    </recommendedName>
</protein>
<feature type="compositionally biased region" description="Basic and acidic residues" evidence="4">
    <location>
        <begin position="945"/>
        <end position="957"/>
    </location>
</feature>
<proteinExistence type="inferred from homology"/>